<accession>A0ABM7W7Y6</accession>
<dbReference type="CDD" id="cd02440">
    <property type="entry name" value="AdoMet_MTases"/>
    <property type="match status" value="1"/>
</dbReference>
<comment type="similarity">
    <text evidence="1">Belongs to the methyltransferase superfamily. RsmJ family.</text>
</comment>
<evidence type="ECO:0000313" key="3">
    <source>
        <dbReference type="Proteomes" id="UP000830055"/>
    </source>
</evidence>
<keyword evidence="1" id="KW-0808">Transferase</keyword>
<dbReference type="PANTHER" id="PTHR36112">
    <property type="entry name" value="RIBOSOMAL RNA SMALL SUBUNIT METHYLTRANSFERASE J"/>
    <property type="match status" value="1"/>
</dbReference>
<dbReference type="Pfam" id="PF04445">
    <property type="entry name" value="SAM_MT"/>
    <property type="match status" value="1"/>
</dbReference>
<dbReference type="InterPro" id="IPR007536">
    <property type="entry name" value="16SrRNA_methylTrfase_J"/>
</dbReference>
<dbReference type="EMBL" id="AP025516">
    <property type="protein sequence ID" value="BDD87102.1"/>
    <property type="molecule type" value="Genomic_DNA"/>
</dbReference>
<comment type="function">
    <text evidence="1">Specifically methylates the guanosine in position 1516 of 16S rRNA.</text>
</comment>
<dbReference type="Gene3D" id="3.40.50.150">
    <property type="entry name" value="Vaccinia Virus protein VP39"/>
    <property type="match status" value="1"/>
</dbReference>
<dbReference type="PANTHER" id="PTHR36112:SF1">
    <property type="entry name" value="RIBOSOMAL RNA SMALL SUBUNIT METHYLTRANSFERASE J"/>
    <property type="match status" value="1"/>
</dbReference>
<dbReference type="RefSeq" id="WP_284154143.1">
    <property type="nucleotide sequence ID" value="NZ_AP025516.1"/>
</dbReference>
<keyword evidence="1 2" id="KW-0489">Methyltransferase</keyword>
<comment type="catalytic activity">
    <reaction evidence="1">
        <text>guanosine(1516) in 16S rRNA + S-adenosyl-L-methionine = N(2)-methylguanosine(1516) in 16S rRNA + S-adenosyl-L-homocysteine + H(+)</text>
        <dbReference type="Rhea" id="RHEA:43220"/>
        <dbReference type="Rhea" id="RHEA-COMP:10412"/>
        <dbReference type="Rhea" id="RHEA-COMP:10413"/>
        <dbReference type="ChEBI" id="CHEBI:15378"/>
        <dbReference type="ChEBI" id="CHEBI:57856"/>
        <dbReference type="ChEBI" id="CHEBI:59789"/>
        <dbReference type="ChEBI" id="CHEBI:74269"/>
        <dbReference type="ChEBI" id="CHEBI:74481"/>
        <dbReference type="EC" id="2.1.1.242"/>
    </reaction>
</comment>
<organism evidence="2 3">
    <name type="scientific">Desulfofustis limnaeus</name>
    <dbReference type="NCBI Taxonomy" id="2740163"/>
    <lineage>
        <taxon>Bacteria</taxon>
        <taxon>Pseudomonadati</taxon>
        <taxon>Thermodesulfobacteriota</taxon>
        <taxon>Desulfobulbia</taxon>
        <taxon>Desulfobulbales</taxon>
        <taxon>Desulfocapsaceae</taxon>
        <taxon>Desulfofustis</taxon>
    </lineage>
</organism>
<comment type="subcellular location">
    <subcellularLocation>
        <location evidence="1">Cytoplasm</location>
    </subcellularLocation>
</comment>
<sequence>MDIKQLVRVRNISADAEDQRLTQQLAQRLLLPELFGDDTETPFFLAFTNGRLSLFSRADKAPPKPLCVDFLTGPLGYRSLRDRRINQPLAKAVGIKAGIRPRVCDATAGLGEDGFVLASLGCQVTMIERSPIIWALLDDGLRRAASDRLLGPVVSERITLLQGDAVVILSGSSGQYDTIFLDPMYPETQRSALNKQKMRTVRTLVGDDADSCYLLTAARQARPSRIAVKRPARAPTLSPHAPTYAITGKSCRFDVYLPPYL</sequence>
<gene>
    <name evidence="1 2" type="primary">rsmJ</name>
    <name evidence="2" type="ORF">DPPLL_14670</name>
</gene>
<dbReference type="GO" id="GO:0032259">
    <property type="term" value="P:methylation"/>
    <property type="evidence" value="ECO:0007669"/>
    <property type="project" value="UniProtKB-KW"/>
</dbReference>
<dbReference type="Proteomes" id="UP000830055">
    <property type="component" value="Chromosome"/>
</dbReference>
<keyword evidence="1" id="KW-0949">S-adenosyl-L-methionine</keyword>
<proteinExistence type="inferred from homology"/>
<keyword evidence="3" id="KW-1185">Reference proteome</keyword>
<keyword evidence="1" id="KW-0698">rRNA processing</keyword>
<reference evidence="2 3" key="1">
    <citation type="submission" date="2022-01" db="EMBL/GenBank/DDBJ databases">
        <title>Desulfofustis limnae sp. nov., a novel mesophilic sulfate-reducing bacterium isolated from marsh soil.</title>
        <authorList>
            <person name="Watanabe M."/>
            <person name="Takahashi A."/>
            <person name="Kojima H."/>
            <person name="Fukui M."/>
        </authorList>
    </citation>
    <scope>NUCLEOTIDE SEQUENCE [LARGE SCALE GENOMIC DNA]</scope>
    <source>
        <strain evidence="2 3">PPLL</strain>
    </source>
</reference>
<name>A0ABM7W7Y6_9BACT</name>
<evidence type="ECO:0000313" key="2">
    <source>
        <dbReference type="EMBL" id="BDD87102.1"/>
    </source>
</evidence>
<protein>
    <recommendedName>
        <fullName evidence="1">Ribosomal RNA small subunit methyltransferase J</fullName>
        <ecNumber evidence="1">2.1.1.242</ecNumber>
    </recommendedName>
    <alternativeName>
        <fullName evidence="1">16S rRNA m2G1516 methyltransferase</fullName>
    </alternativeName>
    <alternativeName>
        <fullName evidence="1">rRNA (guanine-N(2)-)-methyltransferase</fullName>
    </alternativeName>
</protein>
<keyword evidence="1" id="KW-0963">Cytoplasm</keyword>
<feature type="binding site" evidence="1">
    <location>
        <begin position="128"/>
        <end position="129"/>
    </location>
    <ligand>
        <name>S-adenosyl-L-methionine</name>
        <dbReference type="ChEBI" id="CHEBI:59789"/>
    </ligand>
</feature>
<evidence type="ECO:0000256" key="1">
    <source>
        <dbReference type="HAMAP-Rule" id="MF_01523"/>
    </source>
</evidence>
<dbReference type="EC" id="2.1.1.242" evidence="1"/>
<dbReference type="GO" id="GO:0008168">
    <property type="term" value="F:methyltransferase activity"/>
    <property type="evidence" value="ECO:0007669"/>
    <property type="project" value="UniProtKB-KW"/>
</dbReference>
<feature type="binding site" evidence="1">
    <location>
        <position position="182"/>
    </location>
    <ligand>
        <name>S-adenosyl-L-methionine</name>
        <dbReference type="ChEBI" id="CHEBI:59789"/>
    </ligand>
</feature>
<dbReference type="HAMAP" id="MF_01523">
    <property type="entry name" value="16SrRNA_methyltr_J"/>
    <property type="match status" value="1"/>
</dbReference>
<dbReference type="InterPro" id="IPR029063">
    <property type="entry name" value="SAM-dependent_MTases_sf"/>
</dbReference>
<dbReference type="SUPFAM" id="SSF53335">
    <property type="entry name" value="S-adenosyl-L-methionine-dependent methyltransferases"/>
    <property type="match status" value="1"/>
</dbReference>
<comment type="caution">
    <text evidence="1">Lacks conserved residue(s) required for the propagation of feature annotation.</text>
</comment>